<evidence type="ECO:0000256" key="1">
    <source>
        <dbReference type="ARBA" id="ARBA00000085"/>
    </source>
</evidence>
<proteinExistence type="predicted"/>
<dbReference type="GO" id="GO:0004721">
    <property type="term" value="F:phosphoprotein phosphatase activity"/>
    <property type="evidence" value="ECO:0007669"/>
    <property type="project" value="TreeGrafter"/>
</dbReference>
<evidence type="ECO:0000259" key="9">
    <source>
        <dbReference type="PROSITE" id="PS50109"/>
    </source>
</evidence>
<dbReference type="InterPro" id="IPR050351">
    <property type="entry name" value="BphY/WalK/GraS-like"/>
</dbReference>
<dbReference type="InterPro" id="IPR005467">
    <property type="entry name" value="His_kinase_dom"/>
</dbReference>
<protein>
    <recommendedName>
        <fullName evidence="3">histidine kinase</fullName>
        <ecNumber evidence="3">2.7.13.3</ecNumber>
    </recommendedName>
</protein>
<dbReference type="SMART" id="SM00387">
    <property type="entry name" value="HATPase_c"/>
    <property type="match status" value="1"/>
</dbReference>
<dbReference type="Gene3D" id="3.30.565.10">
    <property type="entry name" value="Histidine kinase-like ATPase, C-terminal domain"/>
    <property type="match status" value="2"/>
</dbReference>
<sequence length="1027" mass="119975">MGSFKTSARAVELLGRKQIRDSITALAELMKNSYDADAEFLQVDFVTSENKSISLCDNGVGMDEEDIKNKWLVLGTKSKKSREKRTTEKNRRLMGEKGIGRLAVARLGQQMWLISKKKDSGWNILFLNWNLFENPDLFLDDVQIPAEYNVSFLNFERCFKHLKELQLKNLEVSIWNTEKHIKTKQHWIEQIERNQPDLKLINELCEQIELEGNQGTIIYSNCLNDDWYRYLSAEITTKEDLVATKNKKRLHAFINDLNNADDDFKTEIFLDGEVKKFDAEFNNNDFSIYDVKIEGRIEKGLFFGEIDAKNVDANLLYEANKILSSGFNVTAGILNWEKYDCGPFAIKFCHVESEKGKSSLTDDERKIVEERNDIVGGISIYRDNVRVLPYGELENDFLGIEQRRTKHAGNYMFSHRNTYGRIDITSAENPMLEDKSSREGLLENEEFYYFIKTIENLLIRLARELLTDARVSSLKLRDSYVKKNEKNYEKKKRISAYEKELDTAYNAEKRRAEQRLKLEKKKINSFINNQVKFIDQLINEMNGIQDITYKELLSKSSELDHLRRKLQNELKMNEDEALIETSEKFEHRYSVDFLDEIEGHNHEITRMVSKHVEYIEGIIQELSIELSEEIKRQKDRFVNKEKIVRNLMEKHEEIKKVVKSNQSTIEEMIKNCETIFSKRSSELDQLLKQQTKFSEEIIAEVQDLSKNYYGSLESFEEKLKRIDVSDKEDIELDQKMQVLTKEILELESSWKDNFEKSVKIIDEERESRESQFKILESKFNSEENFIVNDLSRDNYHLKNELEIYSDLASLGLNAEIVDHEMNQLFVNVFDAINQAKLGIDDEYAEYYLNQIDAGFRAISSRQSQLSPGLRTKNTYKKKINIRKMIDDLSFFFVNRLEHNGIDFINKVSEDVELKISLSKVYPVLSNIIYNGIYWVTDRDEKKILVHYDRDENALYIEDSGPGITPRIKDKIFEPFFSTSSTGRGLGLTISKKVLEEQGYSLEVVLDQKDKILVGACFKIKFNEESLG</sequence>
<dbReference type="InterPro" id="IPR036890">
    <property type="entry name" value="HATPase_C_sf"/>
</dbReference>
<dbReference type="GO" id="GO:0016036">
    <property type="term" value="P:cellular response to phosphate starvation"/>
    <property type="evidence" value="ECO:0007669"/>
    <property type="project" value="TreeGrafter"/>
</dbReference>
<evidence type="ECO:0000313" key="11">
    <source>
        <dbReference type="Proteomes" id="UP000094068"/>
    </source>
</evidence>
<keyword evidence="11" id="KW-1185">Reference proteome</keyword>
<feature type="domain" description="Histidine kinase" evidence="9">
    <location>
        <begin position="798"/>
        <end position="1025"/>
    </location>
</feature>
<evidence type="ECO:0000256" key="4">
    <source>
        <dbReference type="ARBA" id="ARBA00022553"/>
    </source>
</evidence>
<dbReference type="Pfam" id="PF02518">
    <property type="entry name" value="HATPase_c"/>
    <property type="match status" value="1"/>
</dbReference>
<comment type="catalytic activity">
    <reaction evidence="1">
        <text>ATP + protein L-histidine = ADP + protein N-phospho-L-histidine.</text>
        <dbReference type="EC" id="2.7.13.3"/>
    </reaction>
</comment>
<dbReference type="STRING" id="903984.BCR21_12005"/>
<evidence type="ECO:0000256" key="6">
    <source>
        <dbReference type="ARBA" id="ARBA00022777"/>
    </source>
</evidence>
<comment type="caution">
    <text evidence="10">The sequence shown here is derived from an EMBL/GenBank/DDBJ whole genome shotgun (WGS) entry which is preliminary data.</text>
</comment>
<keyword evidence="4" id="KW-0597">Phosphoprotein</keyword>
<evidence type="ECO:0000256" key="8">
    <source>
        <dbReference type="SAM" id="Coils"/>
    </source>
</evidence>
<keyword evidence="8" id="KW-0175">Coiled coil</keyword>
<evidence type="ECO:0000256" key="3">
    <source>
        <dbReference type="ARBA" id="ARBA00012438"/>
    </source>
</evidence>
<comment type="subcellular location">
    <subcellularLocation>
        <location evidence="2">Membrane</location>
    </subcellularLocation>
</comment>
<dbReference type="Proteomes" id="UP000094068">
    <property type="component" value="Unassembled WGS sequence"/>
</dbReference>
<dbReference type="PROSITE" id="PS50109">
    <property type="entry name" value="HIS_KIN"/>
    <property type="match status" value="1"/>
</dbReference>
<dbReference type="PRINTS" id="PR00344">
    <property type="entry name" value="BCTRLSENSOR"/>
</dbReference>
<reference evidence="11" key="1">
    <citation type="submission" date="2016-09" db="EMBL/GenBank/DDBJ databases">
        <authorList>
            <person name="Gulvik C.A."/>
        </authorList>
    </citation>
    <scope>NUCLEOTIDE SEQUENCE [LARGE SCALE GENOMIC DNA]</scope>
    <source>
        <strain evidence="11">DSM 23328</strain>
    </source>
</reference>
<dbReference type="CDD" id="cd00075">
    <property type="entry name" value="HATPase"/>
    <property type="match status" value="1"/>
</dbReference>
<evidence type="ECO:0000256" key="7">
    <source>
        <dbReference type="ARBA" id="ARBA00023012"/>
    </source>
</evidence>
<dbReference type="EMBL" id="MIJZ01000014">
    <property type="protein sequence ID" value="OEG10998.1"/>
    <property type="molecule type" value="Genomic_DNA"/>
</dbReference>
<evidence type="ECO:0000256" key="5">
    <source>
        <dbReference type="ARBA" id="ARBA00022679"/>
    </source>
</evidence>
<dbReference type="AlphaFoldDB" id="A0A1E5GE58"/>
<dbReference type="InterPro" id="IPR004358">
    <property type="entry name" value="Sig_transdc_His_kin-like_C"/>
</dbReference>
<gene>
    <name evidence="10" type="ORF">BCR21_12005</name>
</gene>
<accession>A0A1E5GE58</accession>
<dbReference type="PANTHER" id="PTHR45453">
    <property type="entry name" value="PHOSPHATE REGULON SENSOR PROTEIN PHOR"/>
    <property type="match status" value="1"/>
</dbReference>
<evidence type="ECO:0000256" key="2">
    <source>
        <dbReference type="ARBA" id="ARBA00004370"/>
    </source>
</evidence>
<dbReference type="OrthoDB" id="9816482at2"/>
<dbReference type="PANTHER" id="PTHR45453:SF1">
    <property type="entry name" value="PHOSPHATE REGULON SENSOR PROTEIN PHOR"/>
    <property type="match status" value="1"/>
</dbReference>
<keyword evidence="7" id="KW-0902">Two-component regulatory system</keyword>
<keyword evidence="5" id="KW-0808">Transferase</keyword>
<dbReference type="GO" id="GO:0005886">
    <property type="term" value="C:plasma membrane"/>
    <property type="evidence" value="ECO:0007669"/>
    <property type="project" value="TreeGrafter"/>
</dbReference>
<name>A0A1E5GE58_9ENTE</name>
<dbReference type="RefSeq" id="WP_069646745.1">
    <property type="nucleotide sequence ID" value="NZ_MIJZ01000014.1"/>
</dbReference>
<evidence type="ECO:0000313" key="10">
    <source>
        <dbReference type="EMBL" id="OEG10998.1"/>
    </source>
</evidence>
<dbReference type="SUPFAM" id="SSF55874">
    <property type="entry name" value="ATPase domain of HSP90 chaperone/DNA topoisomerase II/histidine kinase"/>
    <property type="match status" value="2"/>
</dbReference>
<dbReference type="Pfam" id="PF13589">
    <property type="entry name" value="HATPase_c_3"/>
    <property type="match status" value="1"/>
</dbReference>
<organism evidence="10 11">
    <name type="scientific">Enterococcus ureasiticus</name>
    <dbReference type="NCBI Taxonomy" id="903984"/>
    <lineage>
        <taxon>Bacteria</taxon>
        <taxon>Bacillati</taxon>
        <taxon>Bacillota</taxon>
        <taxon>Bacilli</taxon>
        <taxon>Lactobacillales</taxon>
        <taxon>Enterococcaceae</taxon>
        <taxon>Enterococcus</taxon>
    </lineage>
</organism>
<feature type="coiled-coil region" evidence="8">
    <location>
        <begin position="509"/>
        <end position="576"/>
    </location>
</feature>
<keyword evidence="6" id="KW-0418">Kinase</keyword>
<dbReference type="InterPro" id="IPR003594">
    <property type="entry name" value="HATPase_dom"/>
</dbReference>
<dbReference type="GO" id="GO:0000155">
    <property type="term" value="F:phosphorelay sensor kinase activity"/>
    <property type="evidence" value="ECO:0007669"/>
    <property type="project" value="TreeGrafter"/>
</dbReference>
<dbReference type="EC" id="2.7.13.3" evidence="3"/>